<keyword evidence="2" id="KW-1185">Reference proteome</keyword>
<proteinExistence type="predicted"/>
<dbReference type="Proteomes" id="UP000653797">
    <property type="component" value="Unassembled WGS sequence"/>
</dbReference>
<evidence type="ECO:0000313" key="2">
    <source>
        <dbReference type="Proteomes" id="UP000653797"/>
    </source>
</evidence>
<name>A0A927GCM0_9BACT</name>
<gene>
    <name evidence="1" type="ORF">IC230_06960</name>
</gene>
<dbReference type="EMBL" id="JACXAA010000002">
    <property type="protein sequence ID" value="MBD2752621.1"/>
    <property type="molecule type" value="Genomic_DNA"/>
</dbReference>
<organism evidence="1 2">
    <name type="scientific">Spirosoma validum</name>
    <dbReference type="NCBI Taxonomy" id="2771355"/>
    <lineage>
        <taxon>Bacteria</taxon>
        <taxon>Pseudomonadati</taxon>
        <taxon>Bacteroidota</taxon>
        <taxon>Cytophagia</taxon>
        <taxon>Cytophagales</taxon>
        <taxon>Cytophagaceae</taxon>
        <taxon>Spirosoma</taxon>
    </lineage>
</organism>
<sequence length="328" mass="37374">MEFLAKRCNTPSLIKNFSPDNKSTSSPIPTGLPGLKVIGKIDLNARTDSSQSKTTGSINKMPLTKQLDVLKEIEAIRKKIGIPDFIYKYSTINSHFLNSLKNNYLYFNNPSNFNDPFDCSTKLVDFVGSDHQYTVYLKKLGQFNVSDITSDQIQEIKEHYKNAFEEAVGNVGISCFSRSYTNILMWSHYAYNHKGVCIEFDYNADKLIHSALDVYYTDTFFKTDFNEEPEIAIGNMTFAKAVDWQYEKELRIYQVGLNSEEKRKINYNKKALTKIIFGMKCSEANRQEIVSIVRESAYPNVSFYLANPVSGKYAVELQELKVNGAQSA</sequence>
<dbReference type="InterPro" id="IPR021352">
    <property type="entry name" value="DUF2971"/>
</dbReference>
<comment type="caution">
    <text evidence="1">The sequence shown here is derived from an EMBL/GenBank/DDBJ whole genome shotgun (WGS) entry which is preliminary data.</text>
</comment>
<dbReference type="AlphaFoldDB" id="A0A927GCM0"/>
<reference evidence="1" key="1">
    <citation type="submission" date="2020-09" db="EMBL/GenBank/DDBJ databases">
        <authorList>
            <person name="Kim M.K."/>
        </authorList>
    </citation>
    <scope>NUCLEOTIDE SEQUENCE</scope>
    <source>
        <strain evidence="1">BT704</strain>
    </source>
</reference>
<dbReference type="RefSeq" id="WP_191038251.1">
    <property type="nucleotide sequence ID" value="NZ_JACXAA010000002.1"/>
</dbReference>
<dbReference type="Pfam" id="PF11185">
    <property type="entry name" value="DUF2971"/>
    <property type="match status" value="1"/>
</dbReference>
<evidence type="ECO:0000313" key="1">
    <source>
        <dbReference type="EMBL" id="MBD2752621.1"/>
    </source>
</evidence>
<accession>A0A927GCM0</accession>
<protein>
    <submittedName>
        <fullName evidence="1">DUF2971 domain-containing protein</fullName>
    </submittedName>
</protein>